<comment type="caution">
    <text evidence="2">The sequence shown here is derived from an EMBL/GenBank/DDBJ whole genome shotgun (WGS) entry which is preliminary data.</text>
</comment>
<accession>A0A699YAN2</accession>
<feature type="compositionally biased region" description="Basic and acidic residues" evidence="1">
    <location>
        <begin position="127"/>
        <end position="138"/>
    </location>
</feature>
<evidence type="ECO:0000313" key="2">
    <source>
        <dbReference type="EMBL" id="GFH07237.1"/>
    </source>
</evidence>
<protein>
    <submittedName>
        <fullName evidence="2">Uncharacterized protein</fullName>
    </submittedName>
</protein>
<feature type="region of interest" description="Disordered" evidence="1">
    <location>
        <begin position="122"/>
        <end position="180"/>
    </location>
</feature>
<organism evidence="2 3">
    <name type="scientific">Haematococcus lacustris</name>
    <name type="common">Green alga</name>
    <name type="synonym">Haematococcus pluvialis</name>
    <dbReference type="NCBI Taxonomy" id="44745"/>
    <lineage>
        <taxon>Eukaryota</taxon>
        <taxon>Viridiplantae</taxon>
        <taxon>Chlorophyta</taxon>
        <taxon>core chlorophytes</taxon>
        <taxon>Chlorophyceae</taxon>
        <taxon>CS clade</taxon>
        <taxon>Chlamydomonadales</taxon>
        <taxon>Haematococcaceae</taxon>
        <taxon>Haematococcus</taxon>
    </lineage>
</organism>
<reference evidence="2 3" key="1">
    <citation type="submission" date="2020-02" db="EMBL/GenBank/DDBJ databases">
        <title>Draft genome sequence of Haematococcus lacustris strain NIES-144.</title>
        <authorList>
            <person name="Morimoto D."/>
            <person name="Nakagawa S."/>
            <person name="Yoshida T."/>
            <person name="Sawayama S."/>
        </authorList>
    </citation>
    <scope>NUCLEOTIDE SEQUENCE [LARGE SCALE GENOMIC DNA]</scope>
    <source>
        <strain evidence="2 3">NIES-144</strain>
    </source>
</reference>
<evidence type="ECO:0000313" key="3">
    <source>
        <dbReference type="Proteomes" id="UP000485058"/>
    </source>
</evidence>
<dbReference type="EMBL" id="BLLF01000082">
    <property type="protein sequence ID" value="GFH07237.1"/>
    <property type="molecule type" value="Genomic_DNA"/>
</dbReference>
<evidence type="ECO:0000256" key="1">
    <source>
        <dbReference type="SAM" id="MobiDB-lite"/>
    </source>
</evidence>
<feature type="compositionally biased region" description="Gly residues" evidence="1">
    <location>
        <begin position="150"/>
        <end position="159"/>
    </location>
</feature>
<dbReference type="Proteomes" id="UP000485058">
    <property type="component" value="Unassembled WGS sequence"/>
</dbReference>
<sequence>MEVAICLAGELDGSGKPSAGRACVAFRRFEATVKRMQGIVEGRLGYRATPTSPASAFSCVSGVKRTSGCYLKCTVQDAVTWGGGRLDFTSSGAPDAGGLVYRVPAAAPSNRSVPGARLCKVPNVSEHALDRHEQPRDPRQRRRQPAPGARGPGQPGLWGAGDAASVQRQPGRPGAHVHRGAARRAGIRCAAASAGGCAAGAGGHGRDPLPAGASATHAFWMGLTVRGSTGGRWPGRQEQGGPCVSGHHCLRGLHPHATVAAGLHVQNLVVDHDLWVPVPLPSKG</sequence>
<name>A0A699YAN2_HAELA</name>
<proteinExistence type="predicted"/>
<dbReference type="AlphaFoldDB" id="A0A699YAN2"/>
<gene>
    <name evidence="2" type="ORF">HaLaN_02013</name>
</gene>
<keyword evidence="3" id="KW-1185">Reference proteome</keyword>